<evidence type="ECO:0000256" key="6">
    <source>
        <dbReference type="SAM" id="Phobius"/>
    </source>
</evidence>
<organism evidence="7 8">
    <name type="scientific">Pyrinomonas methylaliphatogenes</name>
    <dbReference type="NCBI Taxonomy" id="454194"/>
    <lineage>
        <taxon>Bacteria</taxon>
        <taxon>Pseudomonadati</taxon>
        <taxon>Acidobacteriota</taxon>
        <taxon>Blastocatellia</taxon>
        <taxon>Blastocatellales</taxon>
        <taxon>Pyrinomonadaceae</taxon>
        <taxon>Pyrinomonas</taxon>
    </lineage>
</organism>
<evidence type="ECO:0000313" key="7">
    <source>
        <dbReference type="EMBL" id="CDM67038.1"/>
    </source>
</evidence>
<evidence type="ECO:0000256" key="2">
    <source>
        <dbReference type="ARBA" id="ARBA00008053"/>
    </source>
</evidence>
<evidence type="ECO:0000256" key="1">
    <source>
        <dbReference type="ARBA" id="ARBA00004308"/>
    </source>
</evidence>
<reference evidence="7 8" key="1">
    <citation type="submission" date="2013-12" db="EMBL/GenBank/DDBJ databases">
        <authorList>
            <person name="Stott M."/>
        </authorList>
    </citation>
    <scope>NUCLEOTIDE SEQUENCE [LARGE SCALE GENOMIC DNA]</scope>
    <source>
        <strain evidence="7 8">K22</strain>
    </source>
</reference>
<dbReference type="Pfam" id="PF04286">
    <property type="entry name" value="DUF445"/>
    <property type="match status" value="1"/>
</dbReference>
<reference evidence="7 8" key="2">
    <citation type="submission" date="2015-01" db="EMBL/GenBank/DDBJ databases">
        <title>Complete genome sequence of Pyrinomonas methylaliphatogenes type strain K22T.</title>
        <authorList>
            <person name="Lee K.C.Y."/>
            <person name="Power J.F."/>
            <person name="Dunfield P.F."/>
            <person name="Morgan X.C."/>
            <person name="Huttenhower C."/>
            <person name="Stott M.B."/>
        </authorList>
    </citation>
    <scope>NUCLEOTIDE SEQUENCE [LARGE SCALE GENOMIC DNA]</scope>
    <source>
        <strain evidence="7 8">K22</strain>
    </source>
</reference>
<protein>
    <recommendedName>
        <fullName evidence="9">DUF445 family protein</fullName>
    </recommendedName>
</protein>
<keyword evidence="4 6" id="KW-1133">Transmembrane helix</keyword>
<sequence>MLFRPRHPVKLFGITIWPQGMIPRHRERLAETIGRAVGEELVSQETVTRALFDTGFFRRKIESFLSAYVEEALSREYGSFLDILPAKLRAPTLEAIAALQRRIAERITALLSSPEMRESVRAFVERRADELLARRLNEVLDDEAFAQAVRFIEERFARIVREPGFEARVRSFVCERFAELTHSAAPLAELFTPETIAIIKEHISRQMQPIAHQLAEIATSGRTRTQIGALIKREVDDYYAQLSFFKKIFISRERIHREVDELVNNSLPRKIDEYLRGEAFAQEAVRFLHATIDSVLERPINEITAQISPDKLATIREQITMRLLAFARSPEVTNAVSLYAREAMERIRPHTLRALLQHIKPEAAPQLKERLAQTLFRAISRPETAQAINAIINAQIERLLVAPIGRLNSYISEDLIRQATQALADRIVASAQERLPATITEFDVGGIVRRKVSDYPVEKLEELVLSVSRQHLRTIELFGLIIGFMIGVVQAAYFYAARYWFER</sequence>
<dbReference type="InterPro" id="IPR007383">
    <property type="entry name" value="DUF445"/>
</dbReference>
<name>A0A0B6X0I7_9BACT</name>
<dbReference type="GO" id="GO:0012505">
    <property type="term" value="C:endomembrane system"/>
    <property type="evidence" value="ECO:0007669"/>
    <property type="project" value="UniProtKB-SubCell"/>
</dbReference>
<proteinExistence type="inferred from homology"/>
<dbReference type="AlphaFoldDB" id="A0A0B6X0I7"/>
<dbReference type="PANTHER" id="PTHR35791">
    <property type="entry name" value="UPF0754 MEMBRANE PROTEIN YHEB"/>
    <property type="match status" value="1"/>
</dbReference>
<comment type="subcellular location">
    <subcellularLocation>
        <location evidence="1">Endomembrane system</location>
    </subcellularLocation>
</comment>
<keyword evidence="3 6" id="KW-0812">Transmembrane</keyword>
<gene>
    <name evidence="7" type="ORF">PYK22_03087</name>
</gene>
<accession>A0A0B6X0I7</accession>
<evidence type="ECO:0000256" key="3">
    <source>
        <dbReference type="ARBA" id="ARBA00022692"/>
    </source>
</evidence>
<dbReference type="STRING" id="454194.PYK22_03087"/>
<evidence type="ECO:0008006" key="9">
    <source>
        <dbReference type="Google" id="ProtNLM"/>
    </source>
</evidence>
<evidence type="ECO:0000256" key="5">
    <source>
        <dbReference type="ARBA" id="ARBA00023136"/>
    </source>
</evidence>
<comment type="similarity">
    <text evidence="2">Belongs to the UPF0754 family.</text>
</comment>
<evidence type="ECO:0000313" key="8">
    <source>
        <dbReference type="Proteomes" id="UP000031518"/>
    </source>
</evidence>
<dbReference type="EMBL" id="CBXV010000008">
    <property type="protein sequence ID" value="CDM67038.1"/>
    <property type="molecule type" value="Genomic_DNA"/>
</dbReference>
<dbReference type="Proteomes" id="UP000031518">
    <property type="component" value="Unassembled WGS sequence"/>
</dbReference>
<evidence type="ECO:0000256" key="4">
    <source>
        <dbReference type="ARBA" id="ARBA00022989"/>
    </source>
</evidence>
<dbReference type="PANTHER" id="PTHR35791:SF1">
    <property type="entry name" value="UPF0754 MEMBRANE PROTEIN YHEB"/>
    <property type="match status" value="1"/>
</dbReference>
<feature type="transmembrane region" description="Helical" evidence="6">
    <location>
        <begin position="477"/>
        <end position="496"/>
    </location>
</feature>
<keyword evidence="8" id="KW-1185">Reference proteome</keyword>
<keyword evidence="5 6" id="KW-0472">Membrane</keyword>